<dbReference type="SUPFAM" id="SSF55486">
    <property type="entry name" value="Metalloproteases ('zincins'), catalytic domain"/>
    <property type="match status" value="1"/>
</dbReference>
<reference evidence="2" key="1">
    <citation type="submission" date="2016-10" db="EMBL/GenBank/DDBJ databases">
        <authorList>
            <person name="de Groot N.N."/>
        </authorList>
    </citation>
    <scope>NUCLEOTIDE SEQUENCE</scope>
</reference>
<dbReference type="PANTHER" id="PTHR30164:SF2">
    <property type="entry name" value="PROTEIN MTFA"/>
    <property type="match status" value="1"/>
</dbReference>
<evidence type="ECO:0000313" key="2">
    <source>
        <dbReference type="EMBL" id="SFV53392.1"/>
    </source>
</evidence>
<evidence type="ECO:0000313" key="3">
    <source>
        <dbReference type="EMBL" id="SFV75219.1"/>
    </source>
</evidence>
<dbReference type="AlphaFoldDB" id="A0A1W1BIM3"/>
<keyword evidence="1" id="KW-0472">Membrane</keyword>
<dbReference type="InterPro" id="IPR010384">
    <property type="entry name" value="MtfA_fam"/>
</dbReference>
<keyword evidence="1" id="KW-0812">Transmembrane</keyword>
<protein>
    <recommendedName>
        <fullName evidence="4">Inner membrane protein</fullName>
    </recommendedName>
</protein>
<dbReference type="Gene3D" id="3.40.390.10">
    <property type="entry name" value="Collagenase (Catalytic Domain)"/>
    <property type="match status" value="1"/>
</dbReference>
<dbReference type="EMBL" id="FPHB01000022">
    <property type="protein sequence ID" value="SFV53392.1"/>
    <property type="molecule type" value="Genomic_DNA"/>
</dbReference>
<dbReference type="GO" id="GO:0005829">
    <property type="term" value="C:cytosol"/>
    <property type="evidence" value="ECO:0007669"/>
    <property type="project" value="TreeGrafter"/>
</dbReference>
<dbReference type="Gene3D" id="1.10.472.150">
    <property type="entry name" value="Glucose-regulated metallo-peptidase M90, N-terminal domain"/>
    <property type="match status" value="1"/>
</dbReference>
<sequence>MNYYIALLIFFGGIFWSVVFVFSFLKRQKQKKIQHLLSLPFKEEDRKYLYKTPHYNNLSPQDKEKIERSIILFIYTKEFIGVHLEVTNEMKVIIAFYACLLLLHKTTTNCYDNLKTIIIYPSAVAFNTIQSQGGIYTKEQFYIDGQAANGVVILIWHDAKKEAYHLRHNNVIIHEFAHEIDFMDGEIDGVPPIEYSKYNEWSQVVFKDFKKLSDIVIKNRDWGKYKLLGAYASTNEAEFFAVITERFFESPRSLKKHFPELYKELKDFYNLDPIEFVKKEE</sequence>
<feature type="transmembrane region" description="Helical" evidence="1">
    <location>
        <begin position="6"/>
        <end position="25"/>
    </location>
</feature>
<dbReference type="EMBL" id="FPHP01000022">
    <property type="protein sequence ID" value="SFV75219.1"/>
    <property type="molecule type" value="Genomic_DNA"/>
</dbReference>
<dbReference type="GO" id="GO:0004177">
    <property type="term" value="F:aminopeptidase activity"/>
    <property type="evidence" value="ECO:0007669"/>
    <property type="project" value="TreeGrafter"/>
</dbReference>
<accession>A0A1W1BIM3</accession>
<evidence type="ECO:0000256" key="1">
    <source>
        <dbReference type="SAM" id="Phobius"/>
    </source>
</evidence>
<organism evidence="2">
    <name type="scientific">hydrothermal vent metagenome</name>
    <dbReference type="NCBI Taxonomy" id="652676"/>
    <lineage>
        <taxon>unclassified sequences</taxon>
        <taxon>metagenomes</taxon>
        <taxon>ecological metagenomes</taxon>
    </lineage>
</organism>
<dbReference type="CDD" id="cd20169">
    <property type="entry name" value="Peptidase_M90_mtfA"/>
    <property type="match status" value="1"/>
</dbReference>
<dbReference type="InterPro" id="IPR024079">
    <property type="entry name" value="MetalloPept_cat_dom_sf"/>
</dbReference>
<keyword evidence="1" id="KW-1133">Transmembrane helix</keyword>
<evidence type="ECO:0008006" key="4">
    <source>
        <dbReference type="Google" id="ProtNLM"/>
    </source>
</evidence>
<dbReference type="GO" id="GO:0008237">
    <property type="term" value="F:metallopeptidase activity"/>
    <property type="evidence" value="ECO:0007669"/>
    <property type="project" value="InterPro"/>
</dbReference>
<dbReference type="Pfam" id="PF06167">
    <property type="entry name" value="Peptidase_M90"/>
    <property type="match status" value="1"/>
</dbReference>
<name>A0A1W1BIM3_9ZZZZ</name>
<proteinExistence type="predicted"/>
<gene>
    <name evidence="3" type="ORF">MNB_SM-3-266</name>
    <name evidence="2" type="ORF">MNB_SM-7-915</name>
</gene>
<dbReference type="PANTHER" id="PTHR30164">
    <property type="entry name" value="MTFA PEPTIDASE"/>
    <property type="match status" value="1"/>
</dbReference>
<dbReference type="InterPro" id="IPR042252">
    <property type="entry name" value="MtfA_N"/>
</dbReference>